<evidence type="ECO:0000256" key="3">
    <source>
        <dbReference type="SAM" id="SignalP"/>
    </source>
</evidence>
<name>A0A2T5U7E1_9SPHN</name>
<dbReference type="InterPro" id="IPR036430">
    <property type="entry name" value="RNase_T2-like_sf"/>
</dbReference>
<feature type="signal peptide" evidence="3">
    <location>
        <begin position="1"/>
        <end position="20"/>
    </location>
</feature>
<dbReference type="GO" id="GO:0006401">
    <property type="term" value="P:RNA catabolic process"/>
    <property type="evidence" value="ECO:0007669"/>
    <property type="project" value="UniProtKB-ARBA"/>
</dbReference>
<proteinExistence type="inferred from homology"/>
<comment type="similarity">
    <text evidence="1 2">Belongs to the RNase T2 family.</text>
</comment>
<dbReference type="GeneID" id="91005515"/>
<dbReference type="SUPFAM" id="SSF55895">
    <property type="entry name" value="Ribonuclease Rh-like"/>
    <property type="match status" value="1"/>
</dbReference>
<gene>
    <name evidence="4" type="ORF">C8J25_103164</name>
</gene>
<organism evidence="4 5">
    <name type="scientific">Sphingomonas faeni</name>
    <dbReference type="NCBI Taxonomy" id="185950"/>
    <lineage>
        <taxon>Bacteria</taxon>
        <taxon>Pseudomonadati</taxon>
        <taxon>Pseudomonadota</taxon>
        <taxon>Alphaproteobacteria</taxon>
        <taxon>Sphingomonadales</taxon>
        <taxon>Sphingomonadaceae</taxon>
        <taxon>Sphingomonas</taxon>
    </lineage>
</organism>
<dbReference type="PROSITE" id="PS00531">
    <property type="entry name" value="RNASE_T2_2"/>
    <property type="match status" value="1"/>
</dbReference>
<evidence type="ECO:0000313" key="5">
    <source>
        <dbReference type="Proteomes" id="UP000244013"/>
    </source>
</evidence>
<dbReference type="PROSITE" id="PS00530">
    <property type="entry name" value="RNASE_T2_1"/>
    <property type="match status" value="1"/>
</dbReference>
<dbReference type="InterPro" id="IPR033130">
    <property type="entry name" value="RNase_T2_His_AS_2"/>
</dbReference>
<dbReference type="GO" id="GO:0033897">
    <property type="term" value="F:ribonuclease T2 activity"/>
    <property type="evidence" value="ECO:0007669"/>
    <property type="project" value="InterPro"/>
</dbReference>
<dbReference type="AlphaFoldDB" id="A0A2T5U7E1"/>
<dbReference type="PANTHER" id="PTHR11240:SF22">
    <property type="entry name" value="RIBONUCLEASE T2"/>
    <property type="match status" value="1"/>
</dbReference>
<keyword evidence="3" id="KW-0732">Signal</keyword>
<dbReference type="Proteomes" id="UP000244013">
    <property type="component" value="Unassembled WGS sequence"/>
</dbReference>
<protein>
    <submittedName>
        <fullName evidence="4">Ribonuclease T2</fullName>
    </submittedName>
</protein>
<reference evidence="4 5" key="1">
    <citation type="submission" date="2018-04" db="EMBL/GenBank/DDBJ databases">
        <title>Genomic Encyclopedia of Type Strains, Phase III (KMG-III): the genomes of soil and plant-associated and newly described type strains.</title>
        <authorList>
            <person name="Whitman W."/>
        </authorList>
    </citation>
    <scope>NUCLEOTIDE SEQUENCE [LARGE SCALE GENOMIC DNA]</scope>
    <source>
        <strain evidence="4 5">MA-olki</strain>
    </source>
</reference>
<evidence type="ECO:0000313" key="4">
    <source>
        <dbReference type="EMBL" id="PTW47446.1"/>
    </source>
</evidence>
<dbReference type="InterPro" id="IPR018188">
    <property type="entry name" value="RNase_T2_His_AS_1"/>
</dbReference>
<evidence type="ECO:0000256" key="1">
    <source>
        <dbReference type="ARBA" id="ARBA00007469"/>
    </source>
</evidence>
<dbReference type="EMBL" id="QAYE01000003">
    <property type="protein sequence ID" value="PTW47446.1"/>
    <property type="molecule type" value="Genomic_DNA"/>
</dbReference>
<dbReference type="OrthoDB" id="4720638at2"/>
<sequence>MISRLTLAAVVIALPSVVQAQAYQCSTPASVERVRPDLPSESQPKRDIPIGSYTLAITWAPQYCRENGDRTGSTFQCGAGNRFGFTLHGLWPDGVGKDWPQYCHDAEFVPPPVIRAHLCTTPSAQLLQHEWAKHGTCMPGYRPAKYFNQSAGLYGKLRYPDMDALSRAPLTAGRFAAAMAGANPGLKPDMMRVTATKQGWLDEVWICLDRRFRYRRCPVHQGGLNPSAPLQIWRGSR</sequence>
<feature type="chain" id="PRO_5015617224" evidence="3">
    <location>
        <begin position="21"/>
        <end position="237"/>
    </location>
</feature>
<dbReference type="InterPro" id="IPR001568">
    <property type="entry name" value="RNase_T2-like"/>
</dbReference>
<comment type="caution">
    <text evidence="4">The sequence shown here is derived from an EMBL/GenBank/DDBJ whole genome shotgun (WGS) entry which is preliminary data.</text>
</comment>
<dbReference type="RefSeq" id="WP_107953714.1">
    <property type="nucleotide sequence ID" value="NZ_QAYE01000003.1"/>
</dbReference>
<accession>A0A2T5U7E1</accession>
<evidence type="ECO:0000256" key="2">
    <source>
        <dbReference type="RuleBase" id="RU004328"/>
    </source>
</evidence>
<dbReference type="PANTHER" id="PTHR11240">
    <property type="entry name" value="RIBONUCLEASE T2"/>
    <property type="match status" value="1"/>
</dbReference>
<dbReference type="GO" id="GO:0003723">
    <property type="term" value="F:RNA binding"/>
    <property type="evidence" value="ECO:0007669"/>
    <property type="project" value="InterPro"/>
</dbReference>
<dbReference type="Pfam" id="PF00445">
    <property type="entry name" value="Ribonuclease_T2"/>
    <property type="match status" value="1"/>
</dbReference>
<dbReference type="Gene3D" id="3.90.730.10">
    <property type="entry name" value="Ribonuclease T2-like"/>
    <property type="match status" value="1"/>
</dbReference>